<dbReference type="OrthoDB" id="9803142at2"/>
<dbReference type="AlphaFoldDB" id="A0A5D3KP05"/>
<dbReference type="PANTHER" id="PTHR21366">
    <property type="entry name" value="GLYOXALASE FAMILY PROTEIN"/>
    <property type="match status" value="1"/>
</dbReference>
<evidence type="ECO:0000256" key="4">
    <source>
        <dbReference type="ARBA" id="ARBA00022797"/>
    </source>
</evidence>
<gene>
    <name evidence="10" type="ORF">FXB40_08110</name>
</gene>
<proteinExistence type="inferred from homology"/>
<evidence type="ECO:0000256" key="1">
    <source>
        <dbReference type="ARBA" id="ARBA00001954"/>
    </source>
</evidence>
<dbReference type="PROSITE" id="PS51819">
    <property type="entry name" value="VOC"/>
    <property type="match status" value="2"/>
</dbReference>
<dbReference type="InterPro" id="IPR050383">
    <property type="entry name" value="GlyoxalaseI/FosfomycinResist"/>
</dbReference>
<evidence type="ECO:0000256" key="7">
    <source>
        <dbReference type="ARBA" id="ARBA00023004"/>
    </source>
</evidence>
<keyword evidence="7 8" id="KW-0408">Iron</keyword>
<dbReference type="SUPFAM" id="SSF54593">
    <property type="entry name" value="Glyoxalase/Bleomycin resistance protein/Dihydroxybiphenyl dioxygenase"/>
    <property type="match status" value="1"/>
</dbReference>
<sequence length="304" mass="34643">MIRYKKLGYVELNVSDLEKSRKFYEDVVGLEFVGKRSDGAVMFRCDDEDSRSVILHQKQPAGFKSVGWQLEDGSQFELLHRRLREADVPYEELGPAQCDLRQVRRVTRTMEPHSRAALEFFAADGPRPSKPFATTHTKIQRLGHVVWSVPQEAESIAFFRDVLNFRESDSIGEIMTFMRPFPSPFHHGIGVGKGPKRVIHHLNFMVSEIDDIGKAQNRMKKHDVPIVFGPGRHPASTSVFFYFLEPDGMTLEYSFGMEEFTEVDPRKPRTLPMAAESIDTWGSVRDPRMGQLGDIEETKIGTPA</sequence>
<evidence type="ECO:0000256" key="2">
    <source>
        <dbReference type="ARBA" id="ARBA00008784"/>
    </source>
</evidence>
<evidence type="ECO:0000313" key="10">
    <source>
        <dbReference type="EMBL" id="TYL97856.1"/>
    </source>
</evidence>
<dbReference type="PROSITE" id="PS00082">
    <property type="entry name" value="EXTRADIOL_DIOXYGENAS"/>
    <property type="match status" value="1"/>
</dbReference>
<dbReference type="InterPro" id="IPR037523">
    <property type="entry name" value="VOC_core"/>
</dbReference>
<name>A0A5D3KP05_9BRAD</name>
<dbReference type="Gene3D" id="3.10.180.10">
    <property type="entry name" value="2,3-Dihydroxybiphenyl 1,2-Dioxygenase, domain 1"/>
    <property type="match status" value="2"/>
</dbReference>
<evidence type="ECO:0000256" key="3">
    <source>
        <dbReference type="ARBA" id="ARBA00022723"/>
    </source>
</evidence>
<protein>
    <submittedName>
        <fullName evidence="10">Glyoxalase</fullName>
    </submittedName>
</protein>
<keyword evidence="11" id="KW-1185">Reference proteome</keyword>
<keyword evidence="3" id="KW-0479">Metal-binding</keyword>
<reference evidence="10 11" key="1">
    <citation type="submission" date="2019-08" db="EMBL/GenBank/DDBJ databases">
        <title>Bradyrhizobium hipponensis sp. nov., a rhizobium isolated from a Lupinus angustifolius root nodule in Tunisia.</title>
        <authorList>
            <person name="Off K."/>
            <person name="Rejili M."/>
            <person name="Mars M."/>
            <person name="Brachmann A."/>
            <person name="Marin M."/>
        </authorList>
    </citation>
    <scope>NUCLEOTIDE SEQUENCE [LARGE SCALE GENOMIC DNA]</scope>
    <source>
        <strain evidence="10 11">CTAW71</strain>
    </source>
</reference>
<keyword evidence="6 8" id="KW-0560">Oxidoreductase</keyword>
<dbReference type="Pfam" id="PF00903">
    <property type="entry name" value="Glyoxalase"/>
    <property type="match status" value="1"/>
</dbReference>
<dbReference type="PANTHER" id="PTHR21366:SF14">
    <property type="entry name" value="GLYOXALASE DOMAIN-CONTAINING PROTEIN 5"/>
    <property type="match status" value="1"/>
</dbReference>
<keyword evidence="5 8" id="KW-0223">Dioxygenase</keyword>
<dbReference type="InterPro" id="IPR004360">
    <property type="entry name" value="Glyas_Fos-R_dOase_dom"/>
</dbReference>
<dbReference type="EMBL" id="VSSS01000014">
    <property type="protein sequence ID" value="TYL97856.1"/>
    <property type="molecule type" value="Genomic_DNA"/>
</dbReference>
<dbReference type="GO" id="GO:0008198">
    <property type="term" value="F:ferrous iron binding"/>
    <property type="evidence" value="ECO:0007669"/>
    <property type="project" value="InterPro"/>
</dbReference>
<keyword evidence="4 8" id="KW-0058">Aromatic hydrocarbons catabolism</keyword>
<organism evidence="10 11">
    <name type="scientific">Bradyrhizobium rifense</name>
    <dbReference type="NCBI Taxonomy" id="515499"/>
    <lineage>
        <taxon>Bacteria</taxon>
        <taxon>Pseudomonadati</taxon>
        <taxon>Pseudomonadota</taxon>
        <taxon>Alphaproteobacteria</taxon>
        <taxon>Hyphomicrobiales</taxon>
        <taxon>Nitrobacteraceae</taxon>
        <taxon>Bradyrhizobium</taxon>
    </lineage>
</organism>
<feature type="domain" description="VOC" evidence="9">
    <location>
        <begin position="141"/>
        <end position="256"/>
    </location>
</feature>
<evidence type="ECO:0000259" key="9">
    <source>
        <dbReference type="PROSITE" id="PS51819"/>
    </source>
</evidence>
<dbReference type="InterPro" id="IPR000486">
    <property type="entry name" value="Xdiol_ring_cleave_dOase_1/2"/>
</dbReference>
<dbReference type="InterPro" id="IPR029068">
    <property type="entry name" value="Glyas_Bleomycin-R_OHBP_Dase"/>
</dbReference>
<comment type="cofactor">
    <cofactor evidence="1 8">
        <name>Fe(2+)</name>
        <dbReference type="ChEBI" id="CHEBI:29033"/>
    </cofactor>
</comment>
<dbReference type="RefSeq" id="WP_148771678.1">
    <property type="nucleotide sequence ID" value="NZ_VSSS01000014.1"/>
</dbReference>
<evidence type="ECO:0000256" key="6">
    <source>
        <dbReference type="ARBA" id="ARBA00023002"/>
    </source>
</evidence>
<dbReference type="Proteomes" id="UP000324758">
    <property type="component" value="Unassembled WGS sequence"/>
</dbReference>
<accession>A0A5D3KP05</accession>
<evidence type="ECO:0000256" key="5">
    <source>
        <dbReference type="ARBA" id="ARBA00022964"/>
    </source>
</evidence>
<feature type="domain" description="VOC" evidence="9">
    <location>
        <begin position="6"/>
        <end position="123"/>
    </location>
</feature>
<dbReference type="Pfam" id="PF22632">
    <property type="entry name" value="BphC_D1"/>
    <property type="match status" value="1"/>
</dbReference>
<dbReference type="GO" id="GO:0051213">
    <property type="term" value="F:dioxygenase activity"/>
    <property type="evidence" value="ECO:0007669"/>
    <property type="project" value="UniProtKB-KW"/>
</dbReference>
<comment type="similarity">
    <text evidence="2 8">Belongs to the extradiol ring-cleavage dioxygenase family.</text>
</comment>
<comment type="caution">
    <text evidence="10">The sequence shown here is derived from an EMBL/GenBank/DDBJ whole genome shotgun (WGS) entry which is preliminary data.</text>
</comment>
<evidence type="ECO:0000256" key="8">
    <source>
        <dbReference type="RuleBase" id="RU000683"/>
    </source>
</evidence>
<evidence type="ECO:0000313" key="11">
    <source>
        <dbReference type="Proteomes" id="UP000324758"/>
    </source>
</evidence>